<dbReference type="InterPro" id="IPR012337">
    <property type="entry name" value="RNaseH-like_sf"/>
</dbReference>
<evidence type="ECO:0000256" key="1">
    <source>
        <dbReference type="RuleBase" id="RU361178"/>
    </source>
</evidence>
<comment type="similarity">
    <text evidence="1">Belongs to the argonaute family.</text>
</comment>
<dbReference type="Pfam" id="PF08699">
    <property type="entry name" value="ArgoL1"/>
    <property type="match status" value="1"/>
</dbReference>
<dbReference type="InterPro" id="IPR045246">
    <property type="entry name" value="Piwi_ago-like"/>
</dbReference>
<organism evidence="5 6">
    <name type="scientific">Limulus polyphemus</name>
    <name type="common">Atlantic horseshoe crab</name>
    <dbReference type="NCBI Taxonomy" id="6850"/>
    <lineage>
        <taxon>Eukaryota</taxon>
        <taxon>Metazoa</taxon>
        <taxon>Ecdysozoa</taxon>
        <taxon>Arthropoda</taxon>
        <taxon>Chelicerata</taxon>
        <taxon>Merostomata</taxon>
        <taxon>Xiphosura</taxon>
        <taxon>Limulidae</taxon>
        <taxon>Limulus</taxon>
    </lineage>
</organism>
<dbReference type="InterPro" id="IPR003165">
    <property type="entry name" value="Piwi"/>
</dbReference>
<proteinExistence type="inferred from homology"/>
<dbReference type="InterPro" id="IPR003100">
    <property type="entry name" value="PAZ_dom"/>
</dbReference>
<dbReference type="Gene3D" id="3.30.420.10">
    <property type="entry name" value="Ribonuclease H-like superfamily/Ribonuclease H"/>
    <property type="match status" value="1"/>
</dbReference>
<dbReference type="PROSITE" id="PS50822">
    <property type="entry name" value="PIWI"/>
    <property type="match status" value="1"/>
</dbReference>
<dbReference type="Gene3D" id="2.170.260.10">
    <property type="entry name" value="paz domain"/>
    <property type="match status" value="1"/>
</dbReference>
<feature type="domain" description="PAZ" evidence="3">
    <location>
        <begin position="343"/>
        <end position="455"/>
    </location>
</feature>
<dbReference type="InterPro" id="IPR036397">
    <property type="entry name" value="RNaseH_sf"/>
</dbReference>
<dbReference type="InterPro" id="IPR036085">
    <property type="entry name" value="PAZ_dom_sf"/>
</dbReference>
<dbReference type="InterPro" id="IPR032472">
    <property type="entry name" value="ArgoL2"/>
</dbReference>
<dbReference type="GeneID" id="106466038"/>
<dbReference type="SUPFAM" id="SSF53098">
    <property type="entry name" value="Ribonuclease H-like"/>
    <property type="match status" value="1"/>
</dbReference>
<protein>
    <submittedName>
        <fullName evidence="6">Protein argonaute-4-like isoform X1</fullName>
    </submittedName>
</protein>
<dbReference type="Pfam" id="PF02170">
    <property type="entry name" value="PAZ"/>
    <property type="match status" value="1"/>
</dbReference>
<keyword evidence="5" id="KW-1185">Reference proteome</keyword>
<evidence type="ECO:0000256" key="2">
    <source>
        <dbReference type="SAM" id="MobiDB-lite"/>
    </source>
</evidence>
<evidence type="ECO:0000259" key="4">
    <source>
        <dbReference type="PROSITE" id="PS50822"/>
    </source>
</evidence>
<accession>A0ABM1BGV6</accession>
<feature type="compositionally biased region" description="Basic and acidic residues" evidence="2">
    <location>
        <begin position="13"/>
        <end position="27"/>
    </location>
</feature>
<dbReference type="InterPro" id="IPR032473">
    <property type="entry name" value="Argonaute_Mid_dom"/>
</dbReference>
<dbReference type="Pfam" id="PF16487">
    <property type="entry name" value="ArgoMid"/>
    <property type="match status" value="1"/>
</dbReference>
<dbReference type="SMART" id="SM01163">
    <property type="entry name" value="DUF1785"/>
    <property type="match status" value="1"/>
</dbReference>
<dbReference type="SMART" id="SM00949">
    <property type="entry name" value="PAZ"/>
    <property type="match status" value="1"/>
</dbReference>
<dbReference type="CDD" id="cd04657">
    <property type="entry name" value="Piwi_ago-like"/>
    <property type="match status" value="1"/>
</dbReference>
<dbReference type="RefSeq" id="XP_013781739.1">
    <property type="nucleotide sequence ID" value="XM_013926285.2"/>
</dbReference>
<evidence type="ECO:0000313" key="6">
    <source>
        <dbReference type="RefSeq" id="XP_013781739.1"/>
    </source>
</evidence>
<dbReference type="InterPro" id="IPR014811">
    <property type="entry name" value="ArgoL1"/>
</dbReference>
<evidence type="ECO:0000259" key="3">
    <source>
        <dbReference type="PROSITE" id="PS50821"/>
    </source>
</evidence>
<sequence>MPPKRRGRGRGFRGAETHAERKPRQTEQVETAALSASGIEPAQTVEAAALSASGIEPAQTVEAVTSLISSTPTETTVLAEKHPLEETAVVKQEMLASEFQKMSIQRPVTSFAHEFPRRPGYGINGRKIALVANHFSIILPDGYVYLYDIEVSKEYVPSKRNGKKEPPTPSSEPKKYRCLNTKLNRRIFESMINTYRNSDLGNCLPAYDGRKYMVTKKRLNIPENGRTLVVLLEEERRQTRFEVAMKLAKVVNLNPIHAIYKGKVSSIDQEIILVLDIILRHGPALRLVPIGRSFFAKPDVRNIHPLSGGLEIWYGYHQSLRIGQWKPILNIDMTGTTFFKAQNLLDFICEKLKIVDIKSVKELKDLDIKRLNKDLNLLEIQVTHLSYPRKYRIKSLTRQAAKRLFFKLDDKSEITVAEYFKQNYEPLQYSNLPCVDVGIGTKNVYLPFEVCKIVEGQHNKRKLNERQTSDMVKTMTRGPEERFRAIQARVKQTSMLNEEYNKEFGIRVDMNPLKLHGRVLDAPTVQYKDEKKVPPRNGTWDLRNMQFFQGAQINEWALLSFSNPNFCKQTYLDTFIQMLSSQGQNLGMGLSNAPSVIKNVQLGDGTISGIFKNLKSIYPNVQLAVVVLSSTDSCYPEIKNVGDTQVGLITQCVLDTTVMKKCNPQSITNLLQKINAKMGGINSSIVKIDKPKIFSKPVIFIGADVTHPAPGDKPETSVAAAVGSLDSHPSKYAGSVRVQFAKDERKRVVEIIQNIKDMCKELLKAFYRNTKGKKPEKIIFYRDGVSEGQFSQVRDIELRQIREACTELGADYQPLITFITVQKRHHTRFAPQNFQKDGVGKCKNIPPGTTVDTDVTHPLEFDFFLCSHLGIQGTSRPAHYKVLWDDNNFSADELQKLTYYLCHTYVRCTRSISIPAPVMYAHLAAYRARLYITSRESHDDISSCSPEPNDVLQMNSSLIEDLKLIKDKMYFV</sequence>
<feature type="domain" description="Piwi" evidence="4">
    <location>
        <begin position="623"/>
        <end position="933"/>
    </location>
</feature>
<dbReference type="InterPro" id="IPR032474">
    <property type="entry name" value="Argonaute_N"/>
</dbReference>
<dbReference type="Pfam" id="PF16488">
    <property type="entry name" value="ArgoL2"/>
    <property type="match status" value="1"/>
</dbReference>
<feature type="compositionally biased region" description="Basic residues" evidence="2">
    <location>
        <begin position="1"/>
        <end position="11"/>
    </location>
</feature>
<dbReference type="Gene3D" id="3.40.50.2300">
    <property type="match status" value="1"/>
</dbReference>
<dbReference type="Pfam" id="PF02171">
    <property type="entry name" value="Piwi"/>
    <property type="match status" value="1"/>
</dbReference>
<dbReference type="SUPFAM" id="SSF101690">
    <property type="entry name" value="PAZ domain"/>
    <property type="match status" value="1"/>
</dbReference>
<name>A0ABM1BGV6_LIMPO</name>
<dbReference type="PANTHER" id="PTHR22891">
    <property type="entry name" value="EUKARYOTIC TRANSLATION INITIATION FACTOR 2C"/>
    <property type="match status" value="1"/>
</dbReference>
<feature type="region of interest" description="Disordered" evidence="2">
    <location>
        <begin position="1"/>
        <end position="30"/>
    </location>
</feature>
<dbReference type="SMART" id="SM00950">
    <property type="entry name" value="Piwi"/>
    <property type="match status" value="1"/>
</dbReference>
<dbReference type="Proteomes" id="UP000694941">
    <property type="component" value="Unplaced"/>
</dbReference>
<reference evidence="6" key="1">
    <citation type="submission" date="2025-08" db="UniProtKB">
        <authorList>
            <consortium name="RefSeq"/>
        </authorList>
    </citation>
    <scope>IDENTIFICATION</scope>
    <source>
        <tissue evidence="6">Muscle</tissue>
    </source>
</reference>
<gene>
    <name evidence="6" type="primary">LOC106466038</name>
</gene>
<evidence type="ECO:0000313" key="5">
    <source>
        <dbReference type="Proteomes" id="UP000694941"/>
    </source>
</evidence>
<dbReference type="Pfam" id="PF16486">
    <property type="entry name" value="ArgoN"/>
    <property type="match status" value="1"/>
</dbReference>
<dbReference type="CDD" id="cd02846">
    <property type="entry name" value="PAZ_argonaute_like"/>
    <property type="match status" value="1"/>
</dbReference>
<dbReference type="PROSITE" id="PS50821">
    <property type="entry name" value="PAZ"/>
    <property type="match status" value="1"/>
</dbReference>